<dbReference type="SUPFAM" id="SSF63867">
    <property type="entry name" value="MoeA C-terminal domain-like"/>
    <property type="match status" value="1"/>
</dbReference>
<dbReference type="NCBIfam" id="NF045515">
    <property type="entry name" value="Glp_gephyrin"/>
    <property type="match status" value="1"/>
</dbReference>
<dbReference type="SUPFAM" id="SSF53218">
    <property type="entry name" value="Molybdenum cofactor biosynthesis proteins"/>
    <property type="match status" value="1"/>
</dbReference>
<dbReference type="Gene3D" id="3.40.980.10">
    <property type="entry name" value="MoaB/Mog-like domain"/>
    <property type="match status" value="1"/>
</dbReference>
<evidence type="ECO:0000256" key="6">
    <source>
        <dbReference type="RuleBase" id="RU365090"/>
    </source>
</evidence>
<proteinExistence type="inferred from homology"/>
<dbReference type="AlphaFoldDB" id="A0A7W7ZSZ9"/>
<organism evidence="8 9">
    <name type="scientific">Granulicella mallensis</name>
    <dbReference type="NCBI Taxonomy" id="940614"/>
    <lineage>
        <taxon>Bacteria</taxon>
        <taxon>Pseudomonadati</taxon>
        <taxon>Acidobacteriota</taxon>
        <taxon>Terriglobia</taxon>
        <taxon>Terriglobales</taxon>
        <taxon>Acidobacteriaceae</taxon>
        <taxon>Granulicella</taxon>
    </lineage>
</organism>
<dbReference type="InterPro" id="IPR005111">
    <property type="entry name" value="MoeA_C_domain_IV"/>
</dbReference>
<gene>
    <name evidence="8" type="ORF">HDF15_003973</name>
</gene>
<evidence type="ECO:0000256" key="5">
    <source>
        <dbReference type="ARBA" id="ARBA00047317"/>
    </source>
</evidence>
<evidence type="ECO:0000256" key="4">
    <source>
        <dbReference type="ARBA" id="ARBA00023150"/>
    </source>
</evidence>
<keyword evidence="6 8" id="KW-0808">Transferase</keyword>
<keyword evidence="6" id="KW-0500">Molybdenum</keyword>
<dbReference type="GO" id="GO:0006777">
    <property type="term" value="P:Mo-molybdopterin cofactor biosynthetic process"/>
    <property type="evidence" value="ECO:0007669"/>
    <property type="project" value="UniProtKB-UniRule"/>
</dbReference>
<keyword evidence="4 6" id="KW-0501">Molybdenum cofactor biosynthesis</keyword>
<dbReference type="SUPFAM" id="SSF63882">
    <property type="entry name" value="MoeA N-terminal region -like"/>
    <property type="match status" value="1"/>
</dbReference>
<sequence length="424" mass="44632">MTEKMRERVLPFDEALSAVLAQARSFGLPGKSESLPLLEAAGRVLAQAIAAERDQPPFDRSTRDGYAVHAADIASGRALQVAGSIRAGERWQGQPLAAGEAIEIMTGAPLPAGAEAVLMVEHTALEGAALRVAEGRTVRVGENVVPQGSEAREGDSLLPVGRVLGAAELAVAASCGCASLEVFTQPVVAAIATGDELVELNTVPEPWQIRNSNSYALASLVQAEGGLAHQLPIARDTLEDLRERIAQGRSADLLLLSGGVSMGKYDLVEQVLTESGAEFFFTGALIQPGKPVVFGRLPKGSASQRVSESASQWTYFLGLPGNPVSTQVCFHLFAAPLLKALAGRSDLVPRFVEARLAEDVKGGSRVTRFLPAELVSAWDAVTVRVVGWQGSGDVAANARGNCYAVLPVGIEVFRAGETVRVLLR</sequence>
<dbReference type="CDD" id="cd00887">
    <property type="entry name" value="MoeA"/>
    <property type="match status" value="1"/>
</dbReference>
<protein>
    <recommendedName>
        <fullName evidence="6">Molybdopterin molybdenumtransferase</fullName>
        <ecNumber evidence="6">2.10.1.1</ecNumber>
    </recommendedName>
</protein>
<dbReference type="GO" id="GO:0061599">
    <property type="term" value="F:molybdopterin molybdotransferase activity"/>
    <property type="evidence" value="ECO:0007669"/>
    <property type="project" value="UniProtKB-UniRule"/>
</dbReference>
<dbReference type="InterPro" id="IPR038987">
    <property type="entry name" value="MoeA-like"/>
</dbReference>
<dbReference type="SMART" id="SM00852">
    <property type="entry name" value="MoCF_biosynth"/>
    <property type="match status" value="1"/>
</dbReference>
<dbReference type="Gene3D" id="2.40.340.10">
    <property type="entry name" value="MoeA, C-terminal, domain IV"/>
    <property type="match status" value="1"/>
</dbReference>
<dbReference type="Pfam" id="PF03454">
    <property type="entry name" value="MoeA_C"/>
    <property type="match status" value="1"/>
</dbReference>
<name>A0A7W7ZSZ9_9BACT</name>
<dbReference type="InterPro" id="IPR036425">
    <property type="entry name" value="MoaB/Mog-like_dom_sf"/>
</dbReference>
<dbReference type="GO" id="GO:0005829">
    <property type="term" value="C:cytosol"/>
    <property type="evidence" value="ECO:0007669"/>
    <property type="project" value="TreeGrafter"/>
</dbReference>
<evidence type="ECO:0000259" key="7">
    <source>
        <dbReference type="SMART" id="SM00852"/>
    </source>
</evidence>
<comment type="caution">
    <text evidence="8">The sequence shown here is derived from an EMBL/GenBank/DDBJ whole genome shotgun (WGS) entry which is preliminary data.</text>
</comment>
<keyword evidence="6" id="KW-0479">Metal-binding</keyword>
<dbReference type="InterPro" id="IPR005110">
    <property type="entry name" value="MoeA_linker/N"/>
</dbReference>
<dbReference type="PANTHER" id="PTHR10192:SF5">
    <property type="entry name" value="GEPHYRIN"/>
    <property type="match status" value="1"/>
</dbReference>
<dbReference type="Proteomes" id="UP000584867">
    <property type="component" value="Unassembled WGS sequence"/>
</dbReference>
<evidence type="ECO:0000313" key="8">
    <source>
        <dbReference type="EMBL" id="MBB5065604.1"/>
    </source>
</evidence>
<dbReference type="EC" id="2.10.1.1" evidence="6"/>
<dbReference type="GO" id="GO:0046872">
    <property type="term" value="F:metal ion binding"/>
    <property type="evidence" value="ECO:0007669"/>
    <property type="project" value="UniProtKB-UniRule"/>
</dbReference>
<comment type="catalytic activity">
    <reaction evidence="5">
        <text>adenylyl-molybdopterin + molybdate = Mo-molybdopterin + AMP + H(+)</text>
        <dbReference type="Rhea" id="RHEA:35047"/>
        <dbReference type="ChEBI" id="CHEBI:15378"/>
        <dbReference type="ChEBI" id="CHEBI:36264"/>
        <dbReference type="ChEBI" id="CHEBI:62727"/>
        <dbReference type="ChEBI" id="CHEBI:71302"/>
        <dbReference type="ChEBI" id="CHEBI:456215"/>
        <dbReference type="EC" id="2.10.1.1"/>
    </reaction>
</comment>
<dbReference type="EMBL" id="JACHIO010000018">
    <property type="protein sequence ID" value="MBB5065604.1"/>
    <property type="molecule type" value="Genomic_DNA"/>
</dbReference>
<comment type="function">
    <text evidence="1 6">Catalyzes the insertion of molybdate into adenylated molybdopterin with the concomitant release of AMP.</text>
</comment>
<keyword evidence="6" id="KW-0460">Magnesium</keyword>
<dbReference type="InterPro" id="IPR036688">
    <property type="entry name" value="MoeA_C_domain_IV_sf"/>
</dbReference>
<dbReference type="Pfam" id="PF03453">
    <property type="entry name" value="MoeA_N"/>
    <property type="match status" value="1"/>
</dbReference>
<dbReference type="Gene3D" id="2.170.190.11">
    <property type="entry name" value="Molybdopterin biosynthesis moea protein, domain 3"/>
    <property type="match status" value="1"/>
</dbReference>
<evidence type="ECO:0000256" key="2">
    <source>
        <dbReference type="ARBA" id="ARBA00005046"/>
    </source>
</evidence>
<evidence type="ECO:0000256" key="3">
    <source>
        <dbReference type="ARBA" id="ARBA00010763"/>
    </source>
</evidence>
<dbReference type="Pfam" id="PF00994">
    <property type="entry name" value="MoCF_biosynth"/>
    <property type="match status" value="1"/>
</dbReference>
<reference evidence="8 9" key="1">
    <citation type="submission" date="2020-08" db="EMBL/GenBank/DDBJ databases">
        <title>Genomic Encyclopedia of Type Strains, Phase IV (KMG-V): Genome sequencing to study the core and pangenomes of soil and plant-associated prokaryotes.</title>
        <authorList>
            <person name="Whitman W."/>
        </authorList>
    </citation>
    <scope>NUCLEOTIDE SEQUENCE [LARGE SCALE GENOMIC DNA]</scope>
    <source>
        <strain evidence="8 9">X5P3</strain>
    </source>
</reference>
<dbReference type="PANTHER" id="PTHR10192">
    <property type="entry name" value="MOLYBDOPTERIN BIOSYNTHESIS PROTEIN"/>
    <property type="match status" value="1"/>
</dbReference>
<feature type="domain" description="MoaB/Mog" evidence="7">
    <location>
        <begin position="189"/>
        <end position="340"/>
    </location>
</feature>
<dbReference type="InterPro" id="IPR036135">
    <property type="entry name" value="MoeA_linker/N_sf"/>
</dbReference>
<comment type="pathway">
    <text evidence="2 6">Cofactor biosynthesis; molybdopterin biosynthesis.</text>
</comment>
<comment type="similarity">
    <text evidence="3 6">Belongs to the MoeA family.</text>
</comment>
<dbReference type="UniPathway" id="UPA00344"/>
<evidence type="ECO:0000313" key="9">
    <source>
        <dbReference type="Proteomes" id="UP000584867"/>
    </source>
</evidence>
<dbReference type="InterPro" id="IPR001453">
    <property type="entry name" value="MoaB/Mog_dom"/>
</dbReference>
<accession>A0A7W7ZSZ9</accession>
<comment type="cofactor">
    <cofactor evidence="6">
        <name>Mg(2+)</name>
        <dbReference type="ChEBI" id="CHEBI:18420"/>
    </cofactor>
</comment>
<dbReference type="RefSeq" id="WP_184258448.1">
    <property type="nucleotide sequence ID" value="NZ_JACHIO010000018.1"/>
</dbReference>
<evidence type="ECO:0000256" key="1">
    <source>
        <dbReference type="ARBA" id="ARBA00002901"/>
    </source>
</evidence>
<dbReference type="Gene3D" id="3.90.105.10">
    <property type="entry name" value="Molybdopterin biosynthesis moea protein, domain 2"/>
    <property type="match status" value="1"/>
</dbReference>